<evidence type="ECO:0000313" key="4">
    <source>
        <dbReference type="Proteomes" id="UP001410394"/>
    </source>
</evidence>
<accession>A0ABU9Z003</accession>
<dbReference type="PANTHER" id="PTHR43606">
    <property type="entry name" value="PHOSPHATASE, PUTATIVE (AFU_ORTHOLOGUE AFUA_6G08710)-RELATED"/>
    <property type="match status" value="1"/>
</dbReference>
<evidence type="ECO:0000313" key="3">
    <source>
        <dbReference type="EMBL" id="MEN3069396.1"/>
    </source>
</evidence>
<dbReference type="SUPFAM" id="SSF56300">
    <property type="entry name" value="Metallo-dependent phosphatases"/>
    <property type="match status" value="1"/>
</dbReference>
<dbReference type="CDD" id="cd07389">
    <property type="entry name" value="MPP_PhoD"/>
    <property type="match status" value="1"/>
</dbReference>
<dbReference type="InterPro" id="IPR038607">
    <property type="entry name" value="PhoD-like_sf"/>
</dbReference>
<evidence type="ECO:0000259" key="2">
    <source>
        <dbReference type="Pfam" id="PF16655"/>
    </source>
</evidence>
<proteinExistence type="predicted"/>
<sequence>MRSSQYLEISMQRRDLIKLAASAALAQSLPRSLQATSRADNLFALGVASGSPLHDGVVLWTRLIDPQGRQFEQKPLAVAWEVADDEGFRRIVQKGSAPALPELGHAAHVELRGLQPDRWYFYRFQCGNSRSVTGRTRTFPLPGSAASKLRLSYASCQRWEHGYYAAWRHMQDEQLDAVCFVGDYIYEYTRSKKDIRSHDVGKPVDLPSYRDRYAVYKSDADLQGMHAQCPWLLTWDDHEVINDYAGLQAPGLPADFPAQRAAAYQVYYEHMPLRASVLTQGPTGMRAGAEMRLYDRVSFGDLADFHILDTRQYRTLQACSVDDKGGGNGVKRDACSALRDPQRSMLGFEQEAWLAAGLKAARQRPPKWTLIVQETRFGPMRSYNKKGETSVSNDTWDGYPGTRTRLVQALIDTRAPNPVLLGGDVHSNWVGHVKADYEQPDSANVGIELTGTSISSNNNSPANIPRHVEENPHFIFGDGYRRGYGVVELRPGRLTATLRVVSDVTQPDSGIETLASFEQEAGRALLQRTR</sequence>
<dbReference type="Pfam" id="PF16655">
    <property type="entry name" value="PhoD_N"/>
    <property type="match status" value="1"/>
</dbReference>
<evidence type="ECO:0000259" key="1">
    <source>
        <dbReference type="Pfam" id="PF09423"/>
    </source>
</evidence>
<dbReference type="InterPro" id="IPR018946">
    <property type="entry name" value="PhoD-like_MPP"/>
</dbReference>
<dbReference type="Gene3D" id="2.60.40.380">
    <property type="entry name" value="Purple acid phosphatase-like, N-terminal"/>
    <property type="match status" value="1"/>
</dbReference>
<dbReference type="InterPro" id="IPR029052">
    <property type="entry name" value="Metallo-depent_PP-like"/>
</dbReference>
<dbReference type="RefSeq" id="WP_345920371.1">
    <property type="nucleotide sequence ID" value="NZ_JBDIVE010000007.1"/>
</dbReference>
<dbReference type="InterPro" id="IPR052900">
    <property type="entry name" value="Phospholipid_Metab_Enz"/>
</dbReference>
<dbReference type="Gene3D" id="3.60.21.70">
    <property type="entry name" value="PhoD-like phosphatase"/>
    <property type="match status" value="1"/>
</dbReference>
<dbReference type="Proteomes" id="UP001410394">
    <property type="component" value="Unassembled WGS sequence"/>
</dbReference>
<protein>
    <submittedName>
        <fullName evidence="3">Alkaline phosphatase D family protein</fullName>
    </submittedName>
</protein>
<reference evidence="3 4" key="1">
    <citation type="journal article" date="2018" name="Int. J. Syst. Evol. Microbiol.">
        <title>Uliginosibacterium sediminicola sp. nov., isolated from freshwater sediment.</title>
        <authorList>
            <person name="Hwang W.M."/>
            <person name="Kim S.M."/>
            <person name="Kang K."/>
            <person name="Ahn T.Y."/>
        </authorList>
    </citation>
    <scope>NUCLEOTIDE SEQUENCE [LARGE SCALE GENOMIC DNA]</scope>
    <source>
        <strain evidence="3 4">M1-21</strain>
    </source>
</reference>
<dbReference type="EMBL" id="JBDIVE010000007">
    <property type="protein sequence ID" value="MEN3069396.1"/>
    <property type="molecule type" value="Genomic_DNA"/>
</dbReference>
<gene>
    <name evidence="3" type="ORF">ABDB84_12965</name>
</gene>
<feature type="domain" description="Phospholipase D N-terminal" evidence="2">
    <location>
        <begin position="45"/>
        <end position="138"/>
    </location>
</feature>
<dbReference type="InterPro" id="IPR032093">
    <property type="entry name" value="PhoD_N"/>
</dbReference>
<comment type="caution">
    <text evidence="3">The sequence shown here is derived from an EMBL/GenBank/DDBJ whole genome shotgun (WGS) entry which is preliminary data.</text>
</comment>
<dbReference type="InterPro" id="IPR006311">
    <property type="entry name" value="TAT_signal"/>
</dbReference>
<dbReference type="Pfam" id="PF09423">
    <property type="entry name" value="PhoD"/>
    <property type="match status" value="1"/>
</dbReference>
<keyword evidence="4" id="KW-1185">Reference proteome</keyword>
<dbReference type="PROSITE" id="PS51318">
    <property type="entry name" value="TAT"/>
    <property type="match status" value="1"/>
</dbReference>
<name>A0ABU9Z003_9RHOO</name>
<organism evidence="3 4">
    <name type="scientific">Uliginosibacterium sediminicola</name>
    <dbReference type="NCBI Taxonomy" id="2024550"/>
    <lineage>
        <taxon>Bacteria</taxon>
        <taxon>Pseudomonadati</taxon>
        <taxon>Pseudomonadota</taxon>
        <taxon>Betaproteobacteria</taxon>
        <taxon>Rhodocyclales</taxon>
        <taxon>Zoogloeaceae</taxon>
        <taxon>Uliginosibacterium</taxon>
    </lineage>
</organism>
<dbReference type="PANTHER" id="PTHR43606:SF2">
    <property type="entry name" value="ALKALINE PHOSPHATASE FAMILY PROTEIN (AFU_ORTHOLOGUE AFUA_5G03860)"/>
    <property type="match status" value="1"/>
</dbReference>
<feature type="domain" description="PhoD-like phosphatase metallophosphatase" evidence="1">
    <location>
        <begin position="152"/>
        <end position="497"/>
    </location>
</feature>